<dbReference type="PANTHER" id="PTHR42767:SF1">
    <property type="entry name" value="ENDO-BETA-1,6-GALACTANASE-LIKE DOMAIN-CONTAINING PROTEIN"/>
    <property type="match status" value="1"/>
</dbReference>
<name>A0A0D8JFP6_9BACT</name>
<dbReference type="InterPro" id="IPR017853">
    <property type="entry name" value="GH"/>
</dbReference>
<keyword evidence="1" id="KW-0732">Signal</keyword>
<reference evidence="3 4" key="1">
    <citation type="submission" date="2014-09" db="EMBL/GenBank/DDBJ databases">
        <title>Draft Genome Sequence of Draconibacterium sp. JN14CK-3.</title>
        <authorList>
            <person name="Dong C."/>
            <person name="Lai Q."/>
            <person name="Shao Z."/>
        </authorList>
    </citation>
    <scope>NUCLEOTIDE SEQUENCE [LARGE SCALE GENOMIC DNA]</scope>
    <source>
        <strain evidence="3 4">JN14CK-3</strain>
    </source>
</reference>
<dbReference type="PATRIC" id="fig|1544798.3.peg.2086"/>
<accession>A0A0D8JFP6</accession>
<dbReference type="EMBL" id="JRHC01000001">
    <property type="protein sequence ID" value="KJF45712.1"/>
    <property type="molecule type" value="Genomic_DNA"/>
</dbReference>
<keyword evidence="3" id="KW-0378">Hydrolase</keyword>
<dbReference type="InterPro" id="IPR039743">
    <property type="entry name" value="6GAL/EXGAL"/>
</dbReference>
<dbReference type="PANTHER" id="PTHR42767">
    <property type="entry name" value="ENDO-BETA-1,6-GALACTANASE"/>
    <property type="match status" value="1"/>
</dbReference>
<dbReference type="Proteomes" id="UP000032544">
    <property type="component" value="Unassembled WGS sequence"/>
</dbReference>
<dbReference type="Gene3D" id="3.20.20.80">
    <property type="entry name" value="Glycosidases"/>
    <property type="match status" value="1"/>
</dbReference>
<dbReference type="STRING" id="1544798.LH29_10375"/>
<evidence type="ECO:0000256" key="1">
    <source>
        <dbReference type="SAM" id="SignalP"/>
    </source>
</evidence>
<dbReference type="GO" id="GO:0004553">
    <property type="term" value="F:hydrolase activity, hydrolyzing O-glycosyl compounds"/>
    <property type="evidence" value="ECO:0007669"/>
    <property type="project" value="InterPro"/>
</dbReference>
<proteinExistence type="predicted"/>
<dbReference type="SUPFAM" id="SSF51445">
    <property type="entry name" value="(Trans)glycosidases"/>
    <property type="match status" value="1"/>
</dbReference>
<evidence type="ECO:0000313" key="3">
    <source>
        <dbReference type="EMBL" id="KJF45712.1"/>
    </source>
</evidence>
<keyword evidence="4" id="KW-1185">Reference proteome</keyword>
<comment type="caution">
    <text evidence="3">The sequence shown here is derived from an EMBL/GenBank/DDBJ whole genome shotgun (WGS) entry which is preliminary data.</text>
</comment>
<evidence type="ECO:0000259" key="2">
    <source>
        <dbReference type="Pfam" id="PF14587"/>
    </source>
</evidence>
<gene>
    <name evidence="3" type="ORF">LH29_10375</name>
</gene>
<evidence type="ECO:0000313" key="4">
    <source>
        <dbReference type="Proteomes" id="UP000032544"/>
    </source>
</evidence>
<protein>
    <submittedName>
        <fullName evidence="3">Glycoside hydrolase</fullName>
    </submittedName>
</protein>
<feature type="chain" id="PRO_5002331567" evidence="1">
    <location>
        <begin position="22"/>
        <end position="483"/>
    </location>
</feature>
<dbReference type="InterPro" id="IPR039514">
    <property type="entry name" value="6GAL-like"/>
</dbReference>
<dbReference type="AlphaFoldDB" id="A0A0D8JFP6"/>
<feature type="domain" description="Endo-beta-1,6-galactanase-like" evidence="2">
    <location>
        <begin position="32"/>
        <end position="261"/>
    </location>
</feature>
<organism evidence="3 4">
    <name type="scientific">Draconibacterium sediminis</name>
    <dbReference type="NCBI Taxonomy" id="1544798"/>
    <lineage>
        <taxon>Bacteria</taxon>
        <taxon>Pseudomonadati</taxon>
        <taxon>Bacteroidota</taxon>
        <taxon>Bacteroidia</taxon>
        <taxon>Marinilabiliales</taxon>
        <taxon>Prolixibacteraceae</taxon>
        <taxon>Draconibacterium</taxon>
    </lineage>
</organism>
<feature type="signal peptide" evidence="1">
    <location>
        <begin position="1"/>
        <end position="21"/>
    </location>
</feature>
<dbReference type="Pfam" id="PF14587">
    <property type="entry name" value="Glyco_hydr_30_2"/>
    <property type="match status" value="1"/>
</dbReference>
<sequence length="483" mass="55032">MKYAVLTLLLLCFLFDLQALPAQVNKEKDEMQEVEISTEKTKQTIEGWGSSLCWWAGQVGNWNELLVDSLIDLFTAPDGLNMNIFRYNIGGGDDPSHAGGHMVTGKGKRAEMEGFKASAQSPYNWEADEAQRNIMLKIKAKRSDAVFEAFSNSPPYWMTYSGCSAGNVNAADDNLRPEFYEMFCDYLLDVCIHYKKKYGIEFKTLEPFNESTSAYWNYLGNQEGCHFEPETQMEIIRILYPKLQKSGLETAISASDETNVKSFNRVVKSYIEAGDILDKIRQLNTHTYGGTNKEREIARELVKASGKEFWQSETGPMGLPRPARGLENNLLLAQKMFDDLRIMEPQAWLDWQLMEENNDVWGLVKCNFETEEYELLKNLYVRMQITRFFKQGYQILETDNNAILAAQSPDKKEIVVAVLNTTDSAKPVNMKFTGNQKIKRISEVFRTSETENCQKVAPVKAKDVLSYSAPKFSLTTFLIQADN</sequence>
<dbReference type="RefSeq" id="WP_045028267.1">
    <property type="nucleotide sequence ID" value="NZ_JRHC01000001.1"/>
</dbReference>